<feature type="transmembrane region" description="Helical" evidence="7">
    <location>
        <begin position="225"/>
        <end position="248"/>
    </location>
</feature>
<feature type="transmembrane region" description="Helical" evidence="7">
    <location>
        <begin position="168"/>
        <end position="190"/>
    </location>
</feature>
<keyword evidence="3 7" id="KW-0812">Transmembrane</keyword>
<evidence type="ECO:0000313" key="9">
    <source>
        <dbReference type="EMBL" id="KAI3405092.1"/>
    </source>
</evidence>
<dbReference type="InterPro" id="IPR020846">
    <property type="entry name" value="MFS_dom"/>
</dbReference>
<evidence type="ECO:0000256" key="6">
    <source>
        <dbReference type="SAM" id="MobiDB-lite"/>
    </source>
</evidence>
<dbReference type="InterPro" id="IPR011701">
    <property type="entry name" value="MFS"/>
</dbReference>
<dbReference type="Proteomes" id="UP001202479">
    <property type="component" value="Unassembled WGS sequence"/>
</dbReference>
<feature type="compositionally biased region" description="Polar residues" evidence="6">
    <location>
        <begin position="1"/>
        <end position="17"/>
    </location>
</feature>
<name>A0AAI9WY80_9ASCO</name>
<sequence>MFQNFSNDNEIISQQGKPSILDPEASVDPTRDGSFSSSFSSTRSVEEEPKSFAGNIDGDDDVNLHSGQIVEGGDELTSHESLVRKGQETSDEPILEIGEGRPFPPMLPDRTPYCVAYNGEDDPHHPHSYPLWRKMLYCLCVGLSALSVAMGSAMFSNANRDIMRVFHVGTSVAALGTSLYVFGFAGGPVIYGPMSELFGRKYVLLVSSLGYVCFLYGAATGKDLQTILICRFFAGFMGSAPLVVAPAVMVDMFYARTRGVAIAIFASVLFGGPMIAPVIGGFTVKNHALGWRFVSYFSAIIGCVALVLNTFVLKETYHPFLLVRKAELLRRKTGNWGIFAPHEEVTLSFSEIVRNNVARPLKLLITEPIILLVSLYNAFIYGMLYMFLTAIPIIYSGGYGWSQGVAELPYISMFLGIISGCALIVWFEFYTNKKIEAHGHKPVPEDRLPPVMVGGFTFVIGIFWLGWSGDYPKQVHWIVPTIGAFFIGNGLISIFLPTLNYIIDCYLYVSASALASNTFIRSGFGAAFPLFSTQMFTNLTVKWASTLIGCLAVLMLPVPVLFYKYGARIRKSSKYVLN</sequence>
<keyword evidence="2" id="KW-0813">Transport</keyword>
<dbReference type="Gene3D" id="1.20.1250.20">
    <property type="entry name" value="MFS general substrate transporter like domains"/>
    <property type="match status" value="1"/>
</dbReference>
<feature type="domain" description="Major facilitator superfamily (MFS) profile" evidence="8">
    <location>
        <begin position="137"/>
        <end position="578"/>
    </location>
</feature>
<gene>
    <name evidence="9" type="ORF">KGF56_002048</name>
</gene>
<reference evidence="9" key="1">
    <citation type="journal article" date="2022" name="DNA Res.">
        <title>Genome analysis of five recently described species of the CUG-Ser clade uncovers Candida theae as a new hybrid lineage with pathogenic potential in the Candida parapsilosis species complex.</title>
        <authorList>
            <person name="Mixao V."/>
            <person name="Del Olmo V."/>
            <person name="Hegedusova E."/>
            <person name="Saus E."/>
            <person name="Pryszcz L."/>
            <person name="Cillingova A."/>
            <person name="Nosek J."/>
            <person name="Gabaldon T."/>
        </authorList>
    </citation>
    <scope>NUCLEOTIDE SEQUENCE</scope>
    <source>
        <strain evidence="9">CBS 10844</strain>
    </source>
</reference>
<feature type="transmembrane region" description="Helical" evidence="7">
    <location>
        <begin position="543"/>
        <end position="563"/>
    </location>
</feature>
<dbReference type="GO" id="GO:0005886">
    <property type="term" value="C:plasma membrane"/>
    <property type="evidence" value="ECO:0007669"/>
    <property type="project" value="TreeGrafter"/>
</dbReference>
<dbReference type="InterPro" id="IPR036259">
    <property type="entry name" value="MFS_trans_sf"/>
</dbReference>
<organism evidence="9 10">
    <name type="scientific">Candida oxycetoniae</name>
    <dbReference type="NCBI Taxonomy" id="497107"/>
    <lineage>
        <taxon>Eukaryota</taxon>
        <taxon>Fungi</taxon>
        <taxon>Dikarya</taxon>
        <taxon>Ascomycota</taxon>
        <taxon>Saccharomycotina</taxon>
        <taxon>Pichiomycetes</taxon>
        <taxon>Debaryomycetaceae</taxon>
        <taxon>Candida/Lodderomyces clade</taxon>
        <taxon>Candida</taxon>
    </lineage>
</organism>
<keyword evidence="4 7" id="KW-1133">Transmembrane helix</keyword>
<accession>A0AAI9WY80</accession>
<evidence type="ECO:0000256" key="5">
    <source>
        <dbReference type="ARBA" id="ARBA00023136"/>
    </source>
</evidence>
<dbReference type="PROSITE" id="PS50850">
    <property type="entry name" value="MFS"/>
    <property type="match status" value="1"/>
</dbReference>
<protein>
    <recommendedName>
        <fullName evidence="8">Major facilitator superfamily (MFS) profile domain-containing protein</fullName>
    </recommendedName>
</protein>
<dbReference type="GO" id="GO:0022857">
    <property type="term" value="F:transmembrane transporter activity"/>
    <property type="evidence" value="ECO:0007669"/>
    <property type="project" value="InterPro"/>
</dbReference>
<dbReference type="RefSeq" id="XP_049180837.1">
    <property type="nucleotide sequence ID" value="XM_049323235.1"/>
</dbReference>
<dbReference type="EMBL" id="JAHUZD010000067">
    <property type="protein sequence ID" value="KAI3405092.1"/>
    <property type="molecule type" value="Genomic_DNA"/>
</dbReference>
<dbReference type="FunFam" id="1.20.1250.20:FF:000011">
    <property type="entry name" value="MFS multidrug transporter, putative"/>
    <property type="match status" value="1"/>
</dbReference>
<evidence type="ECO:0000256" key="1">
    <source>
        <dbReference type="ARBA" id="ARBA00004141"/>
    </source>
</evidence>
<feature type="transmembrane region" description="Helical" evidence="7">
    <location>
        <begin position="202"/>
        <end position="219"/>
    </location>
</feature>
<proteinExistence type="predicted"/>
<dbReference type="CDD" id="cd17323">
    <property type="entry name" value="MFS_Tpo1_MDR_like"/>
    <property type="match status" value="1"/>
</dbReference>
<evidence type="ECO:0000259" key="8">
    <source>
        <dbReference type="PROSITE" id="PS50850"/>
    </source>
</evidence>
<feature type="transmembrane region" description="Helical" evidence="7">
    <location>
        <begin position="294"/>
        <end position="313"/>
    </location>
</feature>
<evidence type="ECO:0000256" key="7">
    <source>
        <dbReference type="SAM" id="Phobius"/>
    </source>
</evidence>
<comment type="caution">
    <text evidence="9">The sequence shown here is derived from an EMBL/GenBank/DDBJ whole genome shotgun (WGS) entry which is preliminary data.</text>
</comment>
<evidence type="ECO:0000256" key="4">
    <source>
        <dbReference type="ARBA" id="ARBA00022989"/>
    </source>
</evidence>
<evidence type="ECO:0000256" key="2">
    <source>
        <dbReference type="ARBA" id="ARBA00022448"/>
    </source>
</evidence>
<evidence type="ECO:0000313" key="10">
    <source>
        <dbReference type="Proteomes" id="UP001202479"/>
    </source>
</evidence>
<feature type="transmembrane region" description="Helical" evidence="7">
    <location>
        <begin position="477"/>
        <end position="499"/>
    </location>
</feature>
<dbReference type="GeneID" id="73379665"/>
<evidence type="ECO:0000256" key="3">
    <source>
        <dbReference type="ARBA" id="ARBA00022692"/>
    </source>
</evidence>
<dbReference type="PANTHER" id="PTHR23502:SF31">
    <property type="entry name" value="POLYAMINE TRANSPORTER 1"/>
    <property type="match status" value="1"/>
</dbReference>
<feature type="transmembrane region" description="Helical" evidence="7">
    <location>
        <begin position="369"/>
        <end position="396"/>
    </location>
</feature>
<feature type="transmembrane region" description="Helical" evidence="7">
    <location>
        <begin position="506"/>
        <end position="531"/>
    </location>
</feature>
<feature type="transmembrane region" description="Helical" evidence="7">
    <location>
        <begin position="448"/>
        <end position="465"/>
    </location>
</feature>
<keyword evidence="5 7" id="KW-0472">Membrane</keyword>
<keyword evidence="10" id="KW-1185">Reference proteome</keyword>
<dbReference type="SUPFAM" id="SSF103473">
    <property type="entry name" value="MFS general substrate transporter"/>
    <property type="match status" value="1"/>
</dbReference>
<feature type="transmembrane region" description="Helical" evidence="7">
    <location>
        <begin position="408"/>
        <end position="427"/>
    </location>
</feature>
<feature type="transmembrane region" description="Helical" evidence="7">
    <location>
        <begin position="260"/>
        <end position="282"/>
    </location>
</feature>
<comment type="subcellular location">
    <subcellularLocation>
        <location evidence="1">Membrane</location>
        <topology evidence="1">Multi-pass membrane protein</topology>
    </subcellularLocation>
</comment>
<feature type="compositionally biased region" description="Basic and acidic residues" evidence="6">
    <location>
        <begin position="76"/>
        <end position="88"/>
    </location>
</feature>
<dbReference type="PANTHER" id="PTHR23502">
    <property type="entry name" value="MAJOR FACILITATOR SUPERFAMILY"/>
    <property type="match status" value="1"/>
</dbReference>
<feature type="region of interest" description="Disordered" evidence="6">
    <location>
        <begin position="1"/>
        <end position="102"/>
    </location>
</feature>
<feature type="transmembrane region" description="Helical" evidence="7">
    <location>
        <begin position="136"/>
        <end position="156"/>
    </location>
</feature>
<dbReference type="AlphaFoldDB" id="A0AAI9WY80"/>
<dbReference type="Pfam" id="PF07690">
    <property type="entry name" value="MFS_1"/>
    <property type="match status" value="1"/>
</dbReference>